<feature type="compositionally biased region" description="Polar residues" evidence="1">
    <location>
        <begin position="24"/>
        <end position="35"/>
    </location>
</feature>
<organism evidence="2">
    <name type="scientific">Puccinia triticina (isolate 1-1 / race 1 (BBBD))</name>
    <name type="common">Brown leaf rust fungus</name>
    <dbReference type="NCBI Taxonomy" id="630390"/>
    <lineage>
        <taxon>Eukaryota</taxon>
        <taxon>Fungi</taxon>
        <taxon>Dikarya</taxon>
        <taxon>Basidiomycota</taxon>
        <taxon>Pucciniomycotina</taxon>
        <taxon>Pucciniomycetes</taxon>
        <taxon>Pucciniales</taxon>
        <taxon>Pucciniaceae</taxon>
        <taxon>Puccinia</taxon>
    </lineage>
</organism>
<dbReference type="AlphaFoldDB" id="A0A180GIX1"/>
<keyword evidence="4" id="KW-1185">Reference proteome</keyword>
<reference evidence="2" key="2">
    <citation type="submission" date="2016-05" db="EMBL/GenBank/DDBJ databases">
        <title>Comparative analysis highlights variable genome content of wheat rusts and divergence of the mating loci.</title>
        <authorList>
            <person name="Cuomo C.A."/>
            <person name="Bakkeren G."/>
            <person name="Szabo L."/>
            <person name="Khalil H."/>
            <person name="Joly D."/>
            <person name="Goldberg J."/>
            <person name="Young S."/>
            <person name="Zeng Q."/>
            <person name="Fellers J."/>
        </authorList>
    </citation>
    <scope>NUCLEOTIDE SEQUENCE [LARGE SCALE GENOMIC DNA]</scope>
    <source>
        <strain evidence="2">1-1 BBBD Race 1</strain>
    </source>
</reference>
<reference evidence="3 4" key="3">
    <citation type="journal article" date="2017" name="G3 (Bethesda)">
        <title>Comparative analysis highlights variable genome content of wheat rusts and divergence of the mating loci.</title>
        <authorList>
            <person name="Cuomo C.A."/>
            <person name="Bakkeren G."/>
            <person name="Khalil H.B."/>
            <person name="Panwar V."/>
            <person name="Joly D."/>
            <person name="Linning R."/>
            <person name="Sakthikumar S."/>
            <person name="Song X."/>
            <person name="Adiconis X."/>
            <person name="Fan L."/>
            <person name="Goldberg J.M."/>
            <person name="Levin J.Z."/>
            <person name="Young S."/>
            <person name="Zeng Q."/>
            <person name="Anikster Y."/>
            <person name="Bruce M."/>
            <person name="Wang M."/>
            <person name="Yin C."/>
            <person name="McCallum B."/>
            <person name="Szabo L.J."/>
            <person name="Hulbert S."/>
            <person name="Chen X."/>
            <person name="Fellers J.P."/>
        </authorList>
    </citation>
    <scope>NUCLEOTIDE SEQUENCE</scope>
    <source>
        <strain evidence="3">isolate 1-1 / race 1 (BBBD)</strain>
        <strain evidence="4">Isolate 1-1 / race 1 (BBBD)</strain>
    </source>
</reference>
<name>A0A180GIX1_PUCT1</name>
<evidence type="ECO:0000313" key="3">
    <source>
        <dbReference type="EnsemblFungi" id="PTTG_03946-t43_1-p1"/>
    </source>
</evidence>
<dbReference type="OrthoDB" id="4472346at2759"/>
<evidence type="ECO:0000313" key="4">
    <source>
        <dbReference type="Proteomes" id="UP000005240"/>
    </source>
</evidence>
<feature type="compositionally biased region" description="Low complexity" evidence="1">
    <location>
        <begin position="1"/>
        <end position="13"/>
    </location>
</feature>
<dbReference type="Proteomes" id="UP000005240">
    <property type="component" value="Unassembled WGS sequence"/>
</dbReference>
<sequence length="786" mass="88561">MVPNTDPATRNTPNTPPTDHPTMAKSNIPSQNQDDQATKNERDRFRLLHRNLRNCEQSFNDFLKAVGLEKVRQYNDEVFQAVPPASNKLFGLSWVNFINVGNFERLQESLIDPGGHKKKKGKKEKLKLIRCAYLLRFPADTNYLKMGVKDMLAQLQKPGSTTPAQDVTARVEDIDWSTDVVQEGFSVKYERYDLIVMPCLETLQNFAYQWKRSEFQAPYTSIVGPTMSGKTRLLMELAHHTCVVYICLRPADSTDQPPRSELAQDMVPRVEQKKDMNILYLSFLTAIFNTVTKFFSNKKTAAQPVVKQLQEWTNYSFQKNNTPKTKFNASVRNGMRAMKEKDAKSLTCSLKDAAMRMSESIQCIQHGHLKVLIAIDEPSNLMDPIDKNHDVSYFCLFRRALSEIPAEKGIFSVFTDTTSKVANFSPSSTEDPSARGHQLGYELFAPIYKISTLDLFVDDVNKPPKNWRELESPARLFNYGCPFYGLYFKGATAKGTPDPIGKTAMIAGAKLLGLSRPPTLQELTPARCFALLGSMIQTRLGSHSPINSTLVSSHAAHCMFIDSTREMIVSDYPPQFVYAAAASKYLVKKDACWVKCIKELAIAVQEGLVALGDAGEMATRLILIRAMQKTQQRIGSEEESIPGGSSVRLVDFLETLTGKPRENMLRGLHTEQNRNKSQLLDRGRIFFNHLSRIEYTPDASDLMNFLYQGVAVQCKRGQRGLDELFTIYLGPTPGVEPPKLDLKNITFCGVQTKNQSGPLEWKDSFKWSKSYAEIEGINPLNPYLIL</sequence>
<dbReference type="EMBL" id="ADAS02000066">
    <property type="protein sequence ID" value="OAV92282.1"/>
    <property type="molecule type" value="Genomic_DNA"/>
</dbReference>
<dbReference type="PANTHER" id="PTHR33266:SF1">
    <property type="entry name" value="F-BOX DOMAIN-CONTAINING PROTEIN"/>
    <property type="match status" value="1"/>
</dbReference>
<dbReference type="STRING" id="630390.A0A180GIX1"/>
<accession>A0A180GIX1</accession>
<feature type="region of interest" description="Disordered" evidence="1">
    <location>
        <begin position="1"/>
        <end position="39"/>
    </location>
</feature>
<evidence type="ECO:0000313" key="2">
    <source>
        <dbReference type="EMBL" id="OAV92282.1"/>
    </source>
</evidence>
<gene>
    <name evidence="2" type="ORF">PTTG_03946</name>
</gene>
<dbReference type="PANTHER" id="PTHR33266">
    <property type="entry name" value="CHROMOSOME 15, WHOLE GENOME SHOTGUN SEQUENCE"/>
    <property type="match status" value="1"/>
</dbReference>
<proteinExistence type="predicted"/>
<evidence type="ECO:0000256" key="1">
    <source>
        <dbReference type="SAM" id="MobiDB-lite"/>
    </source>
</evidence>
<protein>
    <submittedName>
        <fullName evidence="2 3">Uncharacterized protein</fullName>
    </submittedName>
</protein>
<reference evidence="3" key="4">
    <citation type="submission" date="2025-05" db="UniProtKB">
        <authorList>
            <consortium name="EnsemblFungi"/>
        </authorList>
    </citation>
    <scope>IDENTIFICATION</scope>
    <source>
        <strain evidence="3">isolate 1-1 / race 1 (BBBD)</strain>
    </source>
</reference>
<dbReference type="VEuPathDB" id="FungiDB:PTTG_03946"/>
<dbReference type="EnsemblFungi" id="PTTG_03946-t43_1">
    <property type="protein sequence ID" value="PTTG_03946-t43_1-p1"/>
    <property type="gene ID" value="PTTG_03946"/>
</dbReference>
<reference evidence="2" key="1">
    <citation type="submission" date="2009-11" db="EMBL/GenBank/DDBJ databases">
        <authorList>
            <consortium name="The Broad Institute Genome Sequencing Platform"/>
            <person name="Ward D."/>
            <person name="Feldgarden M."/>
            <person name="Earl A."/>
            <person name="Young S.K."/>
            <person name="Zeng Q."/>
            <person name="Koehrsen M."/>
            <person name="Alvarado L."/>
            <person name="Berlin A."/>
            <person name="Bochicchio J."/>
            <person name="Borenstein D."/>
            <person name="Chapman S.B."/>
            <person name="Chen Z."/>
            <person name="Engels R."/>
            <person name="Freedman E."/>
            <person name="Gellesch M."/>
            <person name="Goldberg J."/>
            <person name="Griggs A."/>
            <person name="Gujja S."/>
            <person name="Heilman E."/>
            <person name="Heiman D."/>
            <person name="Hepburn T."/>
            <person name="Howarth C."/>
            <person name="Jen D."/>
            <person name="Larson L."/>
            <person name="Lewis B."/>
            <person name="Mehta T."/>
            <person name="Park D."/>
            <person name="Pearson M."/>
            <person name="Roberts A."/>
            <person name="Saif S."/>
            <person name="Shea T."/>
            <person name="Shenoy N."/>
            <person name="Sisk P."/>
            <person name="Stolte C."/>
            <person name="Sykes S."/>
            <person name="Thomson T."/>
            <person name="Walk T."/>
            <person name="White J."/>
            <person name="Yandava C."/>
            <person name="Izard J."/>
            <person name="Baranova O.V."/>
            <person name="Blanton J.M."/>
            <person name="Tanner A.C."/>
            <person name="Dewhirst F.E."/>
            <person name="Haas B."/>
            <person name="Nusbaum C."/>
            <person name="Birren B."/>
        </authorList>
    </citation>
    <scope>NUCLEOTIDE SEQUENCE [LARGE SCALE GENOMIC DNA]</scope>
    <source>
        <strain evidence="2">1-1 BBBD Race 1</strain>
    </source>
</reference>